<dbReference type="InterPro" id="IPR003798">
    <property type="entry name" value="DNA_recombination_RmuC"/>
</dbReference>
<evidence type="ECO:0000256" key="4">
    <source>
        <dbReference type="ARBA" id="ARBA00023172"/>
    </source>
</evidence>
<dbReference type="EMBL" id="OBEI01000006">
    <property type="protein sequence ID" value="SNZ09102.1"/>
    <property type="molecule type" value="Genomic_DNA"/>
</dbReference>
<reference evidence="8" key="1">
    <citation type="submission" date="2017-09" db="EMBL/GenBank/DDBJ databases">
        <authorList>
            <person name="Varghese N."/>
            <person name="Submissions S."/>
        </authorList>
    </citation>
    <scope>NUCLEOTIDE SEQUENCE [LARGE SCALE GENOMIC DNA]</scope>
    <source>
        <strain evidence="8">DSM 15103</strain>
    </source>
</reference>
<evidence type="ECO:0000313" key="8">
    <source>
        <dbReference type="Proteomes" id="UP000219036"/>
    </source>
</evidence>
<evidence type="ECO:0000256" key="6">
    <source>
        <dbReference type="SAM" id="Phobius"/>
    </source>
</evidence>
<name>A0A285NHV6_9AQUI</name>
<dbReference type="OrthoDB" id="370725at2"/>
<comment type="function">
    <text evidence="1">Involved in DNA recombination.</text>
</comment>
<keyword evidence="6" id="KW-0472">Membrane</keyword>
<dbReference type="GO" id="GO:0006310">
    <property type="term" value="P:DNA recombination"/>
    <property type="evidence" value="ECO:0007669"/>
    <property type="project" value="UniProtKB-KW"/>
</dbReference>
<dbReference type="Pfam" id="PF02646">
    <property type="entry name" value="RmuC"/>
    <property type="match status" value="1"/>
</dbReference>
<dbReference type="RefSeq" id="WP_097000643.1">
    <property type="nucleotide sequence ID" value="NZ_OBEI01000006.1"/>
</dbReference>
<proteinExistence type="inferred from homology"/>
<keyword evidence="6" id="KW-0812">Transmembrane</keyword>
<feature type="transmembrane region" description="Helical" evidence="6">
    <location>
        <begin position="6"/>
        <end position="25"/>
    </location>
</feature>
<evidence type="ECO:0000256" key="5">
    <source>
        <dbReference type="SAM" id="Coils"/>
    </source>
</evidence>
<gene>
    <name evidence="7" type="ORF">SAMN06265182_1477</name>
</gene>
<evidence type="ECO:0000256" key="3">
    <source>
        <dbReference type="ARBA" id="ARBA00023054"/>
    </source>
</evidence>
<dbReference type="PANTHER" id="PTHR30563">
    <property type="entry name" value="DNA RECOMBINATION PROTEIN RMUC"/>
    <property type="match status" value="1"/>
</dbReference>
<evidence type="ECO:0000256" key="2">
    <source>
        <dbReference type="ARBA" id="ARBA00009840"/>
    </source>
</evidence>
<evidence type="ECO:0000256" key="1">
    <source>
        <dbReference type="ARBA" id="ARBA00003416"/>
    </source>
</evidence>
<keyword evidence="8" id="KW-1185">Reference proteome</keyword>
<comment type="similarity">
    <text evidence="2">Belongs to the RmuC family.</text>
</comment>
<accession>A0A285NHV6</accession>
<protein>
    <submittedName>
        <fullName evidence="7">DNA anti-recombination protein (Rearrangement mutator) RmuC</fullName>
    </submittedName>
</protein>
<keyword evidence="4" id="KW-0233">DNA recombination</keyword>
<sequence>MDLVILQGLILLFLIFLTVIAVLIYKKISSSEEIIKLQQKINIDNENIKGILDNLKDRFNTIELEFENKIVKNITSDLTKTKEDLINNLLNLREVVHKTAGDLNSKSDNISHETKEKLSELEKEITKTIKEISQSLSENTSRIIIDIKNTIQKINTEFTESTSQLSEKLGKIDQQLQNIEKISSEIQTLQNILKPPKQRGIFGEKLLELLIKDILPENKYAFQFPIGTDKVDAVLKLDGKILPIDAKFPLDNFLKSINDDANLKNLIKNTKNMIDDISSKYIKPSEYKTTNFALMYIPAESVWYEIFVKNPDIYKYAIQKRVFPVSPHTIMTYLQVISEGLKAFEIEKDVEIVINEINSLKNEIEKTVNEYEILERHLSNAIKKVNLTKELLIEINTKIETFGKSKKLEV</sequence>
<organism evidence="7 8">
    <name type="scientific">Persephonella hydrogeniphila</name>
    <dbReference type="NCBI Taxonomy" id="198703"/>
    <lineage>
        <taxon>Bacteria</taxon>
        <taxon>Pseudomonadati</taxon>
        <taxon>Aquificota</taxon>
        <taxon>Aquificia</taxon>
        <taxon>Aquificales</taxon>
        <taxon>Hydrogenothermaceae</taxon>
        <taxon>Persephonella</taxon>
    </lineage>
</organism>
<feature type="coiled-coil region" evidence="5">
    <location>
        <begin position="343"/>
        <end position="384"/>
    </location>
</feature>
<keyword evidence="6" id="KW-1133">Transmembrane helix</keyword>
<dbReference type="PANTHER" id="PTHR30563:SF0">
    <property type="entry name" value="DNA RECOMBINATION PROTEIN RMUC"/>
    <property type="match status" value="1"/>
</dbReference>
<keyword evidence="3 5" id="KW-0175">Coiled coil</keyword>
<dbReference type="Proteomes" id="UP000219036">
    <property type="component" value="Unassembled WGS sequence"/>
</dbReference>
<evidence type="ECO:0000313" key="7">
    <source>
        <dbReference type="EMBL" id="SNZ09102.1"/>
    </source>
</evidence>
<dbReference type="AlphaFoldDB" id="A0A285NHV6"/>
<feature type="coiled-coil region" evidence="5">
    <location>
        <begin position="111"/>
        <end position="138"/>
    </location>
</feature>